<evidence type="ECO:0000313" key="3">
    <source>
        <dbReference type="Proteomes" id="UP001501495"/>
    </source>
</evidence>
<reference evidence="3" key="1">
    <citation type="journal article" date="2019" name="Int. J. Syst. Evol. Microbiol.">
        <title>The Global Catalogue of Microorganisms (GCM) 10K type strain sequencing project: providing services to taxonomists for standard genome sequencing and annotation.</title>
        <authorList>
            <consortium name="The Broad Institute Genomics Platform"/>
            <consortium name="The Broad Institute Genome Sequencing Center for Infectious Disease"/>
            <person name="Wu L."/>
            <person name="Ma J."/>
        </authorList>
    </citation>
    <scope>NUCLEOTIDE SEQUENCE [LARGE SCALE GENOMIC DNA]</scope>
    <source>
        <strain evidence="3">JCM 16703</strain>
    </source>
</reference>
<proteinExistence type="predicted"/>
<dbReference type="RefSeq" id="WP_344732233.1">
    <property type="nucleotide sequence ID" value="NZ_BAAAZH010000010.1"/>
</dbReference>
<sequence length="614" mass="65240">MSEVRVESTGASAFDAFYRNTRDRLLLQTFALTGDLSASRRAVRDTFVVAWHHWSKIGRSEDPEAWARPHAWAHALRRRNARPFHRERHLEPGNKDTLDALATLSTEQRRVLLLNHLVAVDLLDLAREAGLTLEAAETTLQHATAGFAHARGVPSTSIRPYLDLLEEEVRGVRWPRHTIIRRAGSTRRRVHTAAGVGLTVAALVVSGTLVTDPDGARPTLTRDAAAPTAPRSPAAPPDLPVTALLPATALTGVRGLAAEPWIETRTHDNSAGNGRALPCQGARYADAGGSSLLVRDFRSGPRRAYQLAETSAGTPAARRAFDTAASWFAACEDPGTQLLATYDVPGTGDEARLFVLRDWTAPSRSLIVGVARTGQILTATATSSPGAPGDLDPGAALLRAGVTGLCDLPSGGACVSDDAAPRAIAPLPIKPHPELLGVVDLPPVSGVSDPWQGSEVTEVTQNVAATRCDRASFTDAVDGTPFTSTSTRTFLIPGARLPAEFGLTESAGVLDAQAAATFVGTVRDRLARCSDRQIGTEVTRLATSTSATRDLTAWRVVSQVTDDSSVTYLMAILRDGPRVAQVGFIAAPKADLPSASFVALARRALDRLGELKID</sequence>
<evidence type="ECO:0000256" key="1">
    <source>
        <dbReference type="SAM" id="MobiDB-lite"/>
    </source>
</evidence>
<evidence type="ECO:0000313" key="2">
    <source>
        <dbReference type="EMBL" id="GAA4113551.1"/>
    </source>
</evidence>
<keyword evidence="3" id="KW-1185">Reference proteome</keyword>
<protein>
    <recommendedName>
        <fullName evidence="4">DNA-directed RNA polymerase specialized sigma24 family protein</fullName>
    </recommendedName>
</protein>
<feature type="region of interest" description="Disordered" evidence="1">
    <location>
        <begin position="212"/>
        <end position="240"/>
    </location>
</feature>
<dbReference type="Proteomes" id="UP001501495">
    <property type="component" value="Unassembled WGS sequence"/>
</dbReference>
<gene>
    <name evidence="2" type="ORF">GCM10022215_10760</name>
</gene>
<dbReference type="SUPFAM" id="SSF88946">
    <property type="entry name" value="Sigma2 domain of RNA polymerase sigma factors"/>
    <property type="match status" value="1"/>
</dbReference>
<evidence type="ECO:0008006" key="4">
    <source>
        <dbReference type="Google" id="ProtNLM"/>
    </source>
</evidence>
<comment type="caution">
    <text evidence="2">The sequence shown here is derived from an EMBL/GenBank/DDBJ whole genome shotgun (WGS) entry which is preliminary data.</text>
</comment>
<feature type="compositionally biased region" description="Low complexity" evidence="1">
    <location>
        <begin position="216"/>
        <end position="232"/>
    </location>
</feature>
<dbReference type="EMBL" id="BAAAZH010000010">
    <property type="protein sequence ID" value="GAA4113551.1"/>
    <property type="molecule type" value="Genomic_DNA"/>
</dbReference>
<name>A0ABP7XEG4_9ACTN</name>
<accession>A0ABP7XEG4</accession>
<dbReference type="InterPro" id="IPR013325">
    <property type="entry name" value="RNA_pol_sigma_r2"/>
</dbReference>
<organism evidence="2 3">
    <name type="scientific">Nocardioides fonticola</name>
    <dbReference type="NCBI Taxonomy" id="450363"/>
    <lineage>
        <taxon>Bacteria</taxon>
        <taxon>Bacillati</taxon>
        <taxon>Actinomycetota</taxon>
        <taxon>Actinomycetes</taxon>
        <taxon>Propionibacteriales</taxon>
        <taxon>Nocardioidaceae</taxon>
        <taxon>Nocardioides</taxon>
    </lineage>
</organism>